<accession>A0A4C1VDA5</accession>
<protein>
    <submittedName>
        <fullName evidence="1">Uncharacterized protein</fullName>
    </submittedName>
</protein>
<dbReference type="Proteomes" id="UP000299102">
    <property type="component" value="Unassembled WGS sequence"/>
</dbReference>
<dbReference type="EMBL" id="BGZK01000329">
    <property type="protein sequence ID" value="GBP37118.1"/>
    <property type="molecule type" value="Genomic_DNA"/>
</dbReference>
<evidence type="ECO:0000313" key="1">
    <source>
        <dbReference type="EMBL" id="GBP37118.1"/>
    </source>
</evidence>
<proteinExistence type="predicted"/>
<evidence type="ECO:0000313" key="2">
    <source>
        <dbReference type="Proteomes" id="UP000299102"/>
    </source>
</evidence>
<reference evidence="1 2" key="1">
    <citation type="journal article" date="2019" name="Commun. Biol.">
        <title>The bagworm genome reveals a unique fibroin gene that provides high tensile strength.</title>
        <authorList>
            <person name="Kono N."/>
            <person name="Nakamura H."/>
            <person name="Ohtoshi R."/>
            <person name="Tomita M."/>
            <person name="Numata K."/>
            <person name="Arakawa K."/>
        </authorList>
    </citation>
    <scope>NUCLEOTIDE SEQUENCE [LARGE SCALE GENOMIC DNA]</scope>
</reference>
<gene>
    <name evidence="1" type="ORF">EVAR_24249_1</name>
</gene>
<dbReference type="AlphaFoldDB" id="A0A4C1VDA5"/>
<organism evidence="1 2">
    <name type="scientific">Eumeta variegata</name>
    <name type="common">Bagworm moth</name>
    <name type="synonym">Eumeta japonica</name>
    <dbReference type="NCBI Taxonomy" id="151549"/>
    <lineage>
        <taxon>Eukaryota</taxon>
        <taxon>Metazoa</taxon>
        <taxon>Ecdysozoa</taxon>
        <taxon>Arthropoda</taxon>
        <taxon>Hexapoda</taxon>
        <taxon>Insecta</taxon>
        <taxon>Pterygota</taxon>
        <taxon>Neoptera</taxon>
        <taxon>Endopterygota</taxon>
        <taxon>Lepidoptera</taxon>
        <taxon>Glossata</taxon>
        <taxon>Ditrysia</taxon>
        <taxon>Tineoidea</taxon>
        <taxon>Psychidae</taxon>
        <taxon>Oiketicinae</taxon>
        <taxon>Eumeta</taxon>
    </lineage>
</organism>
<comment type="caution">
    <text evidence="1">The sequence shown here is derived from an EMBL/GenBank/DDBJ whole genome shotgun (WGS) entry which is preliminary data.</text>
</comment>
<name>A0A4C1VDA5_EUMVA</name>
<sequence>MATGRRRPAAPPAVGARASRELVVRRRVRPVVSDAVKVFVRCAPCAVLKYERDIFDADMTSEDQANIFSDDDEDLVCANRKV</sequence>
<keyword evidence="2" id="KW-1185">Reference proteome</keyword>